<evidence type="ECO:0000313" key="1">
    <source>
        <dbReference type="EMBL" id="PMD63829.1"/>
    </source>
</evidence>
<dbReference type="GeneID" id="36596420"/>
<dbReference type="AlphaFoldDB" id="A0A2J6TLD6"/>
<gene>
    <name evidence="1" type="ORF">K444DRAFT_715121</name>
</gene>
<protein>
    <submittedName>
        <fullName evidence="1">Uncharacterized protein</fullName>
    </submittedName>
</protein>
<accession>A0A2J6TLD6</accession>
<dbReference type="EMBL" id="KZ613779">
    <property type="protein sequence ID" value="PMD63829.1"/>
    <property type="molecule type" value="Genomic_DNA"/>
</dbReference>
<organism evidence="1 2">
    <name type="scientific">Hyaloscypha bicolor E</name>
    <dbReference type="NCBI Taxonomy" id="1095630"/>
    <lineage>
        <taxon>Eukaryota</taxon>
        <taxon>Fungi</taxon>
        <taxon>Dikarya</taxon>
        <taxon>Ascomycota</taxon>
        <taxon>Pezizomycotina</taxon>
        <taxon>Leotiomycetes</taxon>
        <taxon>Helotiales</taxon>
        <taxon>Hyaloscyphaceae</taxon>
        <taxon>Hyaloscypha</taxon>
        <taxon>Hyaloscypha bicolor</taxon>
    </lineage>
</organism>
<proteinExistence type="predicted"/>
<dbReference type="OrthoDB" id="4161332at2759"/>
<dbReference type="InParanoid" id="A0A2J6TLD6"/>
<evidence type="ECO:0000313" key="2">
    <source>
        <dbReference type="Proteomes" id="UP000235371"/>
    </source>
</evidence>
<dbReference type="RefSeq" id="XP_024740733.1">
    <property type="nucleotide sequence ID" value="XM_024888344.1"/>
</dbReference>
<sequence>MFSVSASYISEPLLNRAEYKTHKEFKEDIVKREKLLFDLSSENDKIILIQSSPPPRFLVTGRRGRKAKLVLAWHRRQHRADHWP</sequence>
<reference evidence="1 2" key="1">
    <citation type="submission" date="2016-04" db="EMBL/GenBank/DDBJ databases">
        <title>A degradative enzymes factory behind the ericoid mycorrhizal symbiosis.</title>
        <authorList>
            <consortium name="DOE Joint Genome Institute"/>
            <person name="Martino E."/>
            <person name="Morin E."/>
            <person name="Grelet G."/>
            <person name="Kuo A."/>
            <person name="Kohler A."/>
            <person name="Daghino S."/>
            <person name="Barry K."/>
            <person name="Choi C."/>
            <person name="Cichocki N."/>
            <person name="Clum A."/>
            <person name="Copeland A."/>
            <person name="Hainaut M."/>
            <person name="Haridas S."/>
            <person name="Labutti K."/>
            <person name="Lindquist E."/>
            <person name="Lipzen A."/>
            <person name="Khouja H.-R."/>
            <person name="Murat C."/>
            <person name="Ohm R."/>
            <person name="Olson A."/>
            <person name="Spatafora J."/>
            <person name="Veneault-Fourrey C."/>
            <person name="Henrissat B."/>
            <person name="Grigoriev I."/>
            <person name="Martin F."/>
            <person name="Perotto S."/>
        </authorList>
    </citation>
    <scope>NUCLEOTIDE SEQUENCE [LARGE SCALE GENOMIC DNA]</scope>
    <source>
        <strain evidence="1 2">E</strain>
    </source>
</reference>
<dbReference type="Proteomes" id="UP000235371">
    <property type="component" value="Unassembled WGS sequence"/>
</dbReference>
<keyword evidence="2" id="KW-1185">Reference proteome</keyword>
<name>A0A2J6TLD6_9HELO</name>